<dbReference type="Pfam" id="PF01663">
    <property type="entry name" value="Phosphodiest"/>
    <property type="match status" value="1"/>
</dbReference>
<dbReference type="InterPro" id="IPR002591">
    <property type="entry name" value="Phosphodiest/P_Trfase"/>
</dbReference>
<keyword evidence="2" id="KW-1185">Reference proteome</keyword>
<dbReference type="EMBL" id="BAAANL010000007">
    <property type="protein sequence ID" value="GAA1871746.1"/>
    <property type="molecule type" value="Genomic_DNA"/>
</dbReference>
<reference evidence="2" key="1">
    <citation type="journal article" date="2019" name="Int. J. Syst. Evol. Microbiol.">
        <title>The Global Catalogue of Microorganisms (GCM) 10K type strain sequencing project: providing services to taxonomists for standard genome sequencing and annotation.</title>
        <authorList>
            <consortium name="The Broad Institute Genomics Platform"/>
            <consortium name="The Broad Institute Genome Sequencing Center for Infectious Disease"/>
            <person name="Wu L."/>
            <person name="Ma J."/>
        </authorList>
    </citation>
    <scope>NUCLEOTIDE SEQUENCE [LARGE SCALE GENOMIC DNA]</scope>
    <source>
        <strain evidence="2">JCM 14326</strain>
    </source>
</reference>
<dbReference type="PANTHER" id="PTHR10151:SF120">
    <property type="entry name" value="BIS(5'-ADENOSYL)-TRIPHOSPHATASE"/>
    <property type="match status" value="1"/>
</dbReference>
<evidence type="ECO:0000313" key="1">
    <source>
        <dbReference type="EMBL" id="GAA1871746.1"/>
    </source>
</evidence>
<accession>A0ABP4ZZX5</accession>
<dbReference type="InterPro" id="IPR017850">
    <property type="entry name" value="Alkaline_phosphatase_core_sf"/>
</dbReference>
<dbReference type="PANTHER" id="PTHR10151">
    <property type="entry name" value="ECTONUCLEOTIDE PYROPHOSPHATASE/PHOSPHODIESTERASE"/>
    <property type="match status" value="1"/>
</dbReference>
<organism evidence="1 2">
    <name type="scientific">Myceligenerans crystallogenes</name>
    <dbReference type="NCBI Taxonomy" id="316335"/>
    <lineage>
        <taxon>Bacteria</taxon>
        <taxon>Bacillati</taxon>
        <taxon>Actinomycetota</taxon>
        <taxon>Actinomycetes</taxon>
        <taxon>Micrococcales</taxon>
        <taxon>Promicromonosporaceae</taxon>
        <taxon>Myceligenerans</taxon>
    </lineage>
</organism>
<gene>
    <name evidence="1" type="ORF">GCM10009751_33800</name>
</gene>
<dbReference type="Proteomes" id="UP001501094">
    <property type="component" value="Unassembled WGS sequence"/>
</dbReference>
<proteinExistence type="predicted"/>
<name>A0ABP4ZZX5_9MICO</name>
<dbReference type="RefSeq" id="WP_344105175.1">
    <property type="nucleotide sequence ID" value="NZ_BAAANL010000007.1"/>
</dbReference>
<dbReference type="Gene3D" id="3.40.720.10">
    <property type="entry name" value="Alkaline Phosphatase, subunit A"/>
    <property type="match status" value="1"/>
</dbReference>
<comment type="caution">
    <text evidence="1">The sequence shown here is derived from an EMBL/GenBank/DDBJ whole genome shotgun (WGS) entry which is preliminary data.</text>
</comment>
<sequence length="435" mass="45126">MHEPERSGTELPAGFIAPSYGLDGLAAVLPAAAGALGHELTTATGLDARAAAEALIGAGAFGAVTRCVVVVVDGLGTHNLADRGGHAPGLRGLLPGARTLTSSFPSTTSAALATLGTGTSPSRTGLLGYTQRNPATGGLATLVSWREESDPYRRGPRMSQPLTIEPQDLQREPTVFEQLAAAGVGVSTPGPEKFHESGMTVAALRGPRYVVSGRHFSDAVDATVAALRARDGAERRLVYLYQPAVDKAGHRYGWTSAQWGDALEDTDRELRRLLRGVPRGTLVLITADHGQVATTPDRQYDVAADHVLADGVALLGGEPRALHVYARPGVDPAAVAARWTDRLGGDAVVRLRDDALRAGWFGPVAGPGAEVPAHVRDATGDVVVAMTSSATDGGGTGAATVVDSRLHSPEARAMPGVHGSLTPYEMRVPLLVTEV</sequence>
<evidence type="ECO:0000313" key="2">
    <source>
        <dbReference type="Proteomes" id="UP001501094"/>
    </source>
</evidence>
<protein>
    <submittedName>
        <fullName evidence="1">Alkaline phosphatase family protein</fullName>
    </submittedName>
</protein>
<dbReference type="SUPFAM" id="SSF53649">
    <property type="entry name" value="Alkaline phosphatase-like"/>
    <property type="match status" value="1"/>
</dbReference>